<gene>
    <name evidence="11" type="ORF">FSB_LOCUS3383</name>
</gene>
<evidence type="ECO:0000256" key="1">
    <source>
        <dbReference type="ARBA" id="ARBA00004123"/>
    </source>
</evidence>
<dbReference type="GO" id="GO:0005634">
    <property type="term" value="C:nucleus"/>
    <property type="evidence" value="ECO:0007669"/>
    <property type="project" value="UniProtKB-SubCell"/>
</dbReference>
<feature type="region of interest" description="Disordered" evidence="10">
    <location>
        <begin position="329"/>
        <end position="357"/>
    </location>
</feature>
<evidence type="ECO:0000256" key="5">
    <source>
        <dbReference type="ARBA" id="ARBA00022603"/>
    </source>
</evidence>
<evidence type="ECO:0000256" key="7">
    <source>
        <dbReference type="ARBA" id="ARBA00022691"/>
    </source>
</evidence>
<keyword evidence="4" id="KW-0963">Cytoplasm</keyword>
<dbReference type="GO" id="GO:0005737">
    <property type="term" value="C:cytoplasm"/>
    <property type="evidence" value="ECO:0007669"/>
    <property type="project" value="UniProtKB-SubCell"/>
</dbReference>
<evidence type="ECO:0000256" key="9">
    <source>
        <dbReference type="ARBA" id="ARBA00038126"/>
    </source>
</evidence>
<dbReference type="AlphaFoldDB" id="A0A2N9ELA3"/>
<dbReference type="InterPro" id="IPR019410">
    <property type="entry name" value="Methyltransf_16"/>
</dbReference>
<evidence type="ECO:0000313" key="11">
    <source>
        <dbReference type="EMBL" id="SPC75501.1"/>
    </source>
</evidence>
<dbReference type="EMBL" id="OIVN01000163">
    <property type="protein sequence ID" value="SPC75501.1"/>
    <property type="molecule type" value="Genomic_DNA"/>
</dbReference>
<reference evidence="11" key="1">
    <citation type="submission" date="2018-02" db="EMBL/GenBank/DDBJ databases">
        <authorList>
            <person name="Cohen D.B."/>
            <person name="Kent A.D."/>
        </authorList>
    </citation>
    <scope>NUCLEOTIDE SEQUENCE</scope>
</reference>
<evidence type="ECO:0000256" key="3">
    <source>
        <dbReference type="ARBA" id="ARBA00012533"/>
    </source>
</evidence>
<proteinExistence type="inferred from homology"/>
<organism evidence="11">
    <name type="scientific">Fagus sylvatica</name>
    <name type="common">Beechnut</name>
    <dbReference type="NCBI Taxonomy" id="28930"/>
    <lineage>
        <taxon>Eukaryota</taxon>
        <taxon>Viridiplantae</taxon>
        <taxon>Streptophyta</taxon>
        <taxon>Embryophyta</taxon>
        <taxon>Tracheophyta</taxon>
        <taxon>Spermatophyta</taxon>
        <taxon>Magnoliopsida</taxon>
        <taxon>eudicotyledons</taxon>
        <taxon>Gunneridae</taxon>
        <taxon>Pentapetalae</taxon>
        <taxon>rosids</taxon>
        <taxon>fabids</taxon>
        <taxon>Fagales</taxon>
        <taxon>Fagaceae</taxon>
        <taxon>Fagus</taxon>
    </lineage>
</organism>
<sequence>MAANSEKPSFDTFQLFSSSTNLGLGFLDSPQNPLPPTPPPPCVEVISTEEISSSVKFTVEPVNLGGLTLLKGRVNTQEVFGLSNSDLVPGKYEVVDIIVNACAWFWGAGGLKLWEGSLDLVKALYTELGCGHGLPGIFACLEGAAAVHFQDFNAEVLRCLTIPNVNANLSEKNQPLETNVTGGEVRFFAGDWSEIHKILPYVQNNEKDLNYSSGHSQVANYDIILMAETVYSISTLQSLYELIKKCTSCPHGVVYMAAKKHYFGVLWLLTWLQKLADGSSNVREVWKLSFRWLWSVWWLGGNESARWVGGICATVEIWPPHWIEQGNVGQLPPSLENPPTEKHENGKPTKRDALISSKTHEGKIRPTTVGKKPMKGGDKTHGVGLRSSLHGSLSLALFLRFWLVRLCPFPCLPLLN</sequence>
<feature type="compositionally biased region" description="Basic and acidic residues" evidence="10">
    <location>
        <begin position="339"/>
        <end position="357"/>
    </location>
</feature>
<name>A0A2N9ELA3_FAGSY</name>
<keyword evidence="7" id="KW-0949">S-adenosyl-L-methionine</keyword>
<keyword evidence="8" id="KW-0539">Nucleus</keyword>
<dbReference type="EC" id="2.1.1.85" evidence="3"/>
<dbReference type="GO" id="GO:0032259">
    <property type="term" value="P:methylation"/>
    <property type="evidence" value="ECO:0007669"/>
    <property type="project" value="UniProtKB-KW"/>
</dbReference>
<dbReference type="Gene3D" id="3.40.50.150">
    <property type="entry name" value="Vaccinia Virus protein VP39"/>
    <property type="match status" value="1"/>
</dbReference>
<evidence type="ECO:0000256" key="8">
    <source>
        <dbReference type="ARBA" id="ARBA00023242"/>
    </source>
</evidence>
<accession>A0A2N9ELA3</accession>
<evidence type="ECO:0000256" key="10">
    <source>
        <dbReference type="SAM" id="MobiDB-lite"/>
    </source>
</evidence>
<comment type="similarity">
    <text evidence="9">Belongs to the methyltransferase superfamily. METTL18 family.</text>
</comment>
<protein>
    <recommendedName>
        <fullName evidence="3">protein-histidine N-methyltransferase</fullName>
        <ecNumber evidence="3">2.1.1.85</ecNumber>
    </recommendedName>
</protein>
<keyword evidence="6" id="KW-0808">Transferase</keyword>
<dbReference type="PANTHER" id="PTHR14614:SF39">
    <property type="entry name" value="HISTIDINE PROTEIN METHYLTRANSFERASE 1 HOMOLOG"/>
    <property type="match status" value="1"/>
</dbReference>
<keyword evidence="5" id="KW-0489">Methyltransferase</keyword>
<dbReference type="GO" id="GO:0018064">
    <property type="term" value="F:protein-L-histidine N-tele-methyltransferase activity"/>
    <property type="evidence" value="ECO:0007669"/>
    <property type="project" value="UniProtKB-EC"/>
</dbReference>
<evidence type="ECO:0000256" key="2">
    <source>
        <dbReference type="ARBA" id="ARBA00004496"/>
    </source>
</evidence>
<evidence type="ECO:0000256" key="4">
    <source>
        <dbReference type="ARBA" id="ARBA00022490"/>
    </source>
</evidence>
<dbReference type="SUPFAM" id="SSF53335">
    <property type="entry name" value="S-adenosyl-L-methionine-dependent methyltransferases"/>
    <property type="match status" value="1"/>
</dbReference>
<dbReference type="PANTHER" id="PTHR14614">
    <property type="entry name" value="HEPATOCELLULAR CARCINOMA-ASSOCIATED ANTIGEN"/>
    <property type="match status" value="1"/>
</dbReference>
<evidence type="ECO:0000256" key="6">
    <source>
        <dbReference type="ARBA" id="ARBA00022679"/>
    </source>
</evidence>
<dbReference type="InterPro" id="IPR029063">
    <property type="entry name" value="SAM-dependent_MTases_sf"/>
</dbReference>
<comment type="subcellular location">
    <subcellularLocation>
        <location evidence="2">Cytoplasm</location>
    </subcellularLocation>
    <subcellularLocation>
        <location evidence="1">Nucleus</location>
    </subcellularLocation>
</comment>